<dbReference type="Proteomes" id="UP000236884">
    <property type="component" value="Chromosome"/>
</dbReference>
<evidence type="ECO:0000256" key="2">
    <source>
        <dbReference type="ARBA" id="ARBA00003753"/>
    </source>
</evidence>
<dbReference type="PANTHER" id="PTHR46969:SF1">
    <property type="entry name" value="BIFUNCTIONAL PROTEIN HLDE"/>
    <property type="match status" value="1"/>
</dbReference>
<evidence type="ECO:0000256" key="3">
    <source>
        <dbReference type="ARBA" id="ARBA00004713"/>
    </source>
</evidence>
<dbReference type="InterPro" id="IPR029056">
    <property type="entry name" value="Ribokinase-like"/>
</dbReference>
<comment type="subunit">
    <text evidence="12">Homodimer.</text>
</comment>
<name>A0A0S3PTN2_9BRAD</name>
<dbReference type="InterPro" id="IPR011913">
    <property type="entry name" value="RfaE_dom_I"/>
</dbReference>
<keyword evidence="4 12" id="KW-0808">Transferase</keyword>
<evidence type="ECO:0000313" key="16">
    <source>
        <dbReference type="Proteomes" id="UP000236884"/>
    </source>
</evidence>
<dbReference type="HAMAP" id="MF_01603">
    <property type="entry name" value="HldE"/>
    <property type="match status" value="1"/>
</dbReference>
<dbReference type="RefSeq" id="WP_096354380.1">
    <property type="nucleotide sequence ID" value="NZ_AP014946.1"/>
</dbReference>
<keyword evidence="10 12" id="KW-0119">Carbohydrate metabolism</keyword>
<dbReference type="InterPro" id="IPR011611">
    <property type="entry name" value="PfkB_dom"/>
</dbReference>
<evidence type="ECO:0000256" key="5">
    <source>
        <dbReference type="ARBA" id="ARBA00022695"/>
    </source>
</evidence>
<evidence type="ECO:0000256" key="11">
    <source>
        <dbReference type="ARBA" id="ARBA00047428"/>
    </source>
</evidence>
<keyword evidence="9 12" id="KW-0511">Multifunctional enzyme</keyword>
<evidence type="ECO:0000256" key="1">
    <source>
        <dbReference type="ARBA" id="ARBA00002319"/>
    </source>
</evidence>
<dbReference type="PANTHER" id="PTHR46969">
    <property type="entry name" value="BIFUNCTIONAL PROTEIN HLDE"/>
    <property type="match status" value="1"/>
</dbReference>
<feature type="domain" description="Carbohydrate kinase PfkB" evidence="13">
    <location>
        <begin position="10"/>
        <end position="303"/>
    </location>
</feature>
<comment type="pathway">
    <text evidence="12">Nucleotide-sugar biosynthesis; ADP-L-glycero-beta-D-manno-heptose biosynthesis; ADP-L-glycero-beta-D-manno-heptose from D-glycero-beta-D-manno-heptose 7-phosphate: step 1/4.</text>
</comment>
<dbReference type="UniPathway" id="UPA00356">
    <property type="reaction ID" value="UER00437"/>
</dbReference>
<keyword evidence="8 12" id="KW-0067">ATP-binding</keyword>
<keyword evidence="6 12" id="KW-0547">Nucleotide-binding</keyword>
<evidence type="ECO:0000256" key="9">
    <source>
        <dbReference type="ARBA" id="ARBA00023268"/>
    </source>
</evidence>
<evidence type="ECO:0000256" key="6">
    <source>
        <dbReference type="ARBA" id="ARBA00022741"/>
    </source>
</evidence>
<dbReference type="OrthoDB" id="9802794at2"/>
<evidence type="ECO:0000256" key="4">
    <source>
        <dbReference type="ARBA" id="ARBA00022679"/>
    </source>
</evidence>
<dbReference type="KEGG" id="vgo:GJW-30_1_01782"/>
<dbReference type="GO" id="GO:0016773">
    <property type="term" value="F:phosphotransferase activity, alcohol group as acceptor"/>
    <property type="evidence" value="ECO:0007669"/>
    <property type="project" value="InterPro"/>
</dbReference>
<comment type="function">
    <text evidence="2 12">Catalyzes the ADP transfer from ATP to D-glycero-beta-D-manno-heptose 1-phosphate, yielding ADP-D-glycero-beta-D-manno-heptose.</text>
</comment>
<evidence type="ECO:0000259" key="14">
    <source>
        <dbReference type="Pfam" id="PF01467"/>
    </source>
</evidence>
<feature type="region of interest" description="Cytidylyltransferase" evidence="12">
    <location>
        <begin position="349"/>
        <end position="481"/>
    </location>
</feature>
<feature type="binding site" evidence="12">
    <location>
        <begin position="197"/>
        <end position="200"/>
    </location>
    <ligand>
        <name>ATP</name>
        <dbReference type="ChEBI" id="CHEBI:30616"/>
    </ligand>
</feature>
<feature type="domain" description="Cytidyltransferase-like" evidence="14">
    <location>
        <begin position="349"/>
        <end position="447"/>
    </location>
</feature>
<gene>
    <name evidence="12 15" type="primary">hldE</name>
    <name evidence="15" type="ORF">GJW-30_1_01782</name>
</gene>
<evidence type="ECO:0000256" key="8">
    <source>
        <dbReference type="ARBA" id="ARBA00022840"/>
    </source>
</evidence>
<dbReference type="SUPFAM" id="SSF53613">
    <property type="entry name" value="Ribokinase-like"/>
    <property type="match status" value="1"/>
</dbReference>
<evidence type="ECO:0000259" key="13">
    <source>
        <dbReference type="Pfam" id="PF00294"/>
    </source>
</evidence>
<dbReference type="InterPro" id="IPR011914">
    <property type="entry name" value="RfaE_dom_II"/>
</dbReference>
<keyword evidence="7 12" id="KW-0418">Kinase</keyword>
<dbReference type="InterPro" id="IPR004821">
    <property type="entry name" value="Cyt_trans-like"/>
</dbReference>
<dbReference type="Gene3D" id="3.40.50.620">
    <property type="entry name" value="HUPs"/>
    <property type="match status" value="1"/>
</dbReference>
<dbReference type="Gene3D" id="3.40.1190.20">
    <property type="match status" value="1"/>
</dbReference>
<dbReference type="AlphaFoldDB" id="A0A0S3PTN2"/>
<comment type="similarity">
    <text evidence="12">In the N-terminal section; belongs to the carbohydrate kinase PfkB family.</text>
</comment>
<evidence type="ECO:0000256" key="12">
    <source>
        <dbReference type="HAMAP-Rule" id="MF_01603"/>
    </source>
</evidence>
<dbReference type="Pfam" id="PF00294">
    <property type="entry name" value="PfkB"/>
    <property type="match status" value="1"/>
</dbReference>
<comment type="pathway">
    <text evidence="12">Nucleotide-sugar biosynthesis; ADP-L-glycero-beta-D-manno-heptose biosynthesis; ADP-L-glycero-beta-D-manno-heptose from D-glycero-beta-D-manno-heptose 7-phosphate: step 3/4.</text>
</comment>
<sequence length="481" mass="50358">MKPDELTNARVLVFGDVMLDEYVTGVVSRVSPEAPIPVLLRGEHHASAGGAANVAANINALGGKAILVGLIGEDAPGDELEQILARAPGIETRLVRDSHCRTTIKTRFLAGGQHLLRVDQERQQSRHDYGVRLVAAAEAALANIDIVIVSDYGKGIVSAQAFAALAAAARAAGKIVIVDPKQSDFSFYRGAHYLTPNLKELAQATGHSVASDDAIAAACRAAADTSGANLLVTRSERGMSLALPGEPLRHVRASAREVFDVSGAGDTAVATFGAALATGHSPEQAMILANAAAGLSVAKRGTAVVTARELSDYLAAAGGPHEATLGPMPLDQAVELRRLWRERGLRVGFTNGCFDILHPGHVKLLAEAAARCDRLIVGLNSDRSVRALKGASRPVNNSEARGAVLAALRSVDAVVVFDEDTPSQVIDRLKPDLLVKGGDYTKDTIVGAREVELYGGEVMIVPLVAGHSTTAILAHRKEAAQ</sequence>
<dbReference type="CDD" id="cd01172">
    <property type="entry name" value="RfaE_like"/>
    <property type="match status" value="1"/>
</dbReference>
<protein>
    <recommendedName>
        <fullName evidence="12">Bifunctional protein HldE</fullName>
    </recommendedName>
    <domain>
        <recommendedName>
            <fullName evidence="12">D-beta-D-heptose 7-phosphate kinase</fullName>
            <ecNumber evidence="12">2.7.1.167</ecNumber>
        </recommendedName>
        <alternativeName>
            <fullName evidence="12">D-beta-D-heptose 7-phosphotransferase</fullName>
        </alternativeName>
        <alternativeName>
            <fullName evidence="12">D-glycero-beta-D-manno-heptose-7-phosphate kinase</fullName>
        </alternativeName>
    </domain>
    <domain>
        <recommendedName>
            <fullName evidence="12">D-beta-D-heptose 1-phosphate adenylyltransferase</fullName>
            <ecNumber evidence="12">2.7.7.70</ecNumber>
        </recommendedName>
        <alternativeName>
            <fullName evidence="12">D-glycero-beta-D-manno-heptose 1-phosphate adenylyltransferase</fullName>
        </alternativeName>
    </domain>
</protein>
<dbReference type="GO" id="GO:0009244">
    <property type="term" value="P:lipopolysaccharide core region biosynthetic process"/>
    <property type="evidence" value="ECO:0007669"/>
    <property type="project" value="UniProtKB-UniPathway"/>
</dbReference>
<dbReference type="GO" id="GO:0005524">
    <property type="term" value="F:ATP binding"/>
    <property type="evidence" value="ECO:0007669"/>
    <property type="project" value="UniProtKB-UniRule"/>
</dbReference>
<dbReference type="InterPro" id="IPR023030">
    <property type="entry name" value="Bifunc_HldE"/>
</dbReference>
<reference evidence="15 16" key="1">
    <citation type="submission" date="2015-08" db="EMBL/GenBank/DDBJ databases">
        <title>Investigation of the bacterial diversity of lava forest soil.</title>
        <authorList>
            <person name="Lee J.S."/>
        </authorList>
    </citation>
    <scope>NUCLEOTIDE SEQUENCE [LARGE SCALE GENOMIC DNA]</scope>
    <source>
        <strain evidence="15 16">GJW-30</strain>
    </source>
</reference>
<accession>A0A0S3PTN2</accession>
<dbReference type="NCBIfam" id="TIGR02199">
    <property type="entry name" value="rfaE_dom_II"/>
    <property type="match status" value="1"/>
</dbReference>
<comment type="similarity">
    <text evidence="12">In the C-terminal section; belongs to the cytidylyltransferase family.</text>
</comment>
<dbReference type="GO" id="GO:0033786">
    <property type="term" value="F:heptose-1-phosphate adenylyltransferase activity"/>
    <property type="evidence" value="ECO:0007669"/>
    <property type="project" value="UniProtKB-UniRule"/>
</dbReference>
<dbReference type="EC" id="2.7.1.167" evidence="12"/>
<dbReference type="GO" id="GO:0097171">
    <property type="term" value="P:ADP-L-glycero-beta-D-manno-heptose biosynthetic process"/>
    <property type="evidence" value="ECO:0007669"/>
    <property type="project" value="UniProtKB-UniPathway"/>
</dbReference>
<feature type="active site" evidence="12">
    <location>
        <position position="266"/>
    </location>
</feature>
<keyword evidence="16" id="KW-1185">Reference proteome</keyword>
<dbReference type="PROSITE" id="PS00583">
    <property type="entry name" value="PFKB_KINASES_1"/>
    <property type="match status" value="1"/>
</dbReference>
<dbReference type="InterPro" id="IPR014729">
    <property type="entry name" value="Rossmann-like_a/b/a_fold"/>
</dbReference>
<dbReference type="EC" id="2.7.7.70" evidence="12"/>
<organism evidence="15 16">
    <name type="scientific">Variibacter gotjawalensis</name>
    <dbReference type="NCBI Taxonomy" id="1333996"/>
    <lineage>
        <taxon>Bacteria</taxon>
        <taxon>Pseudomonadati</taxon>
        <taxon>Pseudomonadota</taxon>
        <taxon>Alphaproteobacteria</taxon>
        <taxon>Hyphomicrobiales</taxon>
        <taxon>Nitrobacteraceae</taxon>
        <taxon>Variibacter</taxon>
    </lineage>
</organism>
<evidence type="ECO:0000313" key="15">
    <source>
        <dbReference type="EMBL" id="BAT59251.1"/>
    </source>
</evidence>
<dbReference type="GO" id="GO:0033785">
    <property type="term" value="F:heptose 7-phosphate kinase activity"/>
    <property type="evidence" value="ECO:0007669"/>
    <property type="project" value="UniProtKB-UniRule"/>
</dbReference>
<dbReference type="GO" id="GO:0005829">
    <property type="term" value="C:cytosol"/>
    <property type="evidence" value="ECO:0007669"/>
    <property type="project" value="TreeGrafter"/>
</dbReference>
<dbReference type="Pfam" id="PF01467">
    <property type="entry name" value="CTP_transf_like"/>
    <property type="match status" value="1"/>
</dbReference>
<dbReference type="UniPathway" id="UPA00958"/>
<keyword evidence="5 12" id="KW-0548">Nucleotidyltransferase</keyword>
<comment type="pathway">
    <text evidence="3">Bacterial outer membrane biogenesis; LPS core biosynthesis.</text>
</comment>
<evidence type="ECO:0000256" key="10">
    <source>
        <dbReference type="ARBA" id="ARBA00023277"/>
    </source>
</evidence>
<comment type="function">
    <text evidence="1 12">Catalyzes the phosphorylation of D-glycero-D-manno-heptose 7-phosphate at the C-1 position to selectively form D-glycero-beta-D-manno-heptose-1,7-bisphosphate.</text>
</comment>
<dbReference type="NCBIfam" id="TIGR00125">
    <property type="entry name" value="cyt_tran_rel"/>
    <property type="match status" value="1"/>
</dbReference>
<comment type="catalytic activity">
    <reaction evidence="12">
        <text>D-glycero-beta-D-manno-heptose 7-phosphate + ATP = D-glycero-beta-D-manno-heptose 1,7-bisphosphate + ADP + H(+)</text>
        <dbReference type="Rhea" id="RHEA:27473"/>
        <dbReference type="ChEBI" id="CHEBI:15378"/>
        <dbReference type="ChEBI" id="CHEBI:30616"/>
        <dbReference type="ChEBI" id="CHEBI:60204"/>
        <dbReference type="ChEBI" id="CHEBI:60208"/>
        <dbReference type="ChEBI" id="CHEBI:456216"/>
        <dbReference type="EC" id="2.7.1.167"/>
    </reaction>
</comment>
<dbReference type="EMBL" id="AP014946">
    <property type="protein sequence ID" value="BAT59251.1"/>
    <property type="molecule type" value="Genomic_DNA"/>
</dbReference>
<dbReference type="InterPro" id="IPR002173">
    <property type="entry name" value="Carboh/pur_kinase_PfkB_CS"/>
</dbReference>
<feature type="region of interest" description="Ribokinase" evidence="12">
    <location>
        <begin position="1"/>
        <end position="321"/>
    </location>
</feature>
<evidence type="ECO:0000256" key="7">
    <source>
        <dbReference type="ARBA" id="ARBA00022777"/>
    </source>
</evidence>
<dbReference type="SUPFAM" id="SSF52374">
    <property type="entry name" value="Nucleotidylyl transferase"/>
    <property type="match status" value="1"/>
</dbReference>
<comment type="catalytic activity">
    <reaction evidence="11 12">
        <text>D-glycero-beta-D-manno-heptose 1-phosphate + ATP + H(+) = ADP-D-glycero-beta-D-manno-heptose + diphosphate</text>
        <dbReference type="Rhea" id="RHEA:27465"/>
        <dbReference type="ChEBI" id="CHEBI:15378"/>
        <dbReference type="ChEBI" id="CHEBI:30616"/>
        <dbReference type="ChEBI" id="CHEBI:33019"/>
        <dbReference type="ChEBI" id="CHEBI:59967"/>
        <dbReference type="ChEBI" id="CHEBI:61593"/>
        <dbReference type="EC" id="2.7.7.70"/>
    </reaction>
</comment>
<proteinExistence type="inferred from homology"/>